<dbReference type="Pfam" id="PF02464">
    <property type="entry name" value="CinA"/>
    <property type="match status" value="1"/>
</dbReference>
<dbReference type="AlphaFoldDB" id="M7P0E3"/>
<dbReference type="SUPFAM" id="SSF142433">
    <property type="entry name" value="CinA-like"/>
    <property type="match status" value="1"/>
</dbReference>
<evidence type="ECO:0000259" key="1">
    <source>
        <dbReference type="Pfam" id="PF02464"/>
    </source>
</evidence>
<proteinExistence type="predicted"/>
<dbReference type="PATRIC" id="fig|1286106.3.peg.1468"/>
<dbReference type="InterPro" id="IPR008136">
    <property type="entry name" value="CinA_C"/>
</dbReference>
<dbReference type="EMBL" id="APHR01000037">
    <property type="protein sequence ID" value="EMR12941.1"/>
    <property type="molecule type" value="Genomic_DNA"/>
</dbReference>
<keyword evidence="3" id="KW-1185">Reference proteome</keyword>
<dbReference type="Proteomes" id="UP000012019">
    <property type="component" value="Unassembled WGS sequence"/>
</dbReference>
<gene>
    <name evidence="2" type="ORF">MPL1_07323</name>
</gene>
<comment type="caution">
    <text evidence="2">The sequence shown here is derived from an EMBL/GenBank/DDBJ whole genome shotgun (WGS) entry which is preliminary data.</text>
</comment>
<dbReference type="NCBIfam" id="TIGR00199">
    <property type="entry name" value="PncC_domain"/>
    <property type="match status" value="1"/>
</dbReference>
<sequence>MERYSDAHLQSLTQALANAMTSGQNMLVTAESCTGGWLAKCCTDRAGSSAWFLYGIVSYSNHAKQRFLNVSPRTLSTFGAVSEQTAAEMAAGALAEPEATISVAITGIAGPTGGSPEKPVGMVCFAWADRTGTVTTATHHFAGNRDEVRRAAVATAIEGLLKTGNMTTGH</sequence>
<dbReference type="InterPro" id="IPR036653">
    <property type="entry name" value="CinA-like_C"/>
</dbReference>
<reference evidence="2 3" key="1">
    <citation type="journal article" date="2013" name="Genome Announc.">
        <title>Draft Genome Sequence of Methylophaga lonarensis MPLT, a Haloalkaliphilic (Non-Methane-Utilizing) Methylotroph.</title>
        <authorList>
            <person name="Shetty S.A."/>
            <person name="Marathe N.P."/>
            <person name="Munot H."/>
            <person name="Antony C.P."/>
            <person name="Dhotre D.P."/>
            <person name="Murrell J.C."/>
            <person name="Shouche Y.S."/>
        </authorList>
    </citation>
    <scope>NUCLEOTIDE SEQUENCE [LARGE SCALE GENOMIC DNA]</scope>
    <source>
        <strain evidence="2 3">MPL</strain>
    </source>
</reference>
<evidence type="ECO:0000313" key="2">
    <source>
        <dbReference type="EMBL" id="EMR12941.1"/>
    </source>
</evidence>
<protein>
    <recommendedName>
        <fullName evidence="1">CinA C-terminal domain-containing protein</fullName>
    </recommendedName>
</protein>
<accession>M7P0E3</accession>
<dbReference type="Gene3D" id="3.90.950.20">
    <property type="entry name" value="CinA-like"/>
    <property type="match status" value="1"/>
</dbReference>
<dbReference type="RefSeq" id="WP_009726453.1">
    <property type="nucleotide sequence ID" value="NZ_APHR01000037.1"/>
</dbReference>
<dbReference type="OrthoDB" id="9801454at2"/>
<feature type="domain" description="CinA C-terminal" evidence="1">
    <location>
        <begin position="10"/>
        <end position="162"/>
    </location>
</feature>
<evidence type="ECO:0000313" key="3">
    <source>
        <dbReference type="Proteomes" id="UP000012019"/>
    </source>
</evidence>
<organism evidence="2 3">
    <name type="scientific">Methylophaga lonarensis MPL</name>
    <dbReference type="NCBI Taxonomy" id="1286106"/>
    <lineage>
        <taxon>Bacteria</taxon>
        <taxon>Pseudomonadati</taxon>
        <taxon>Pseudomonadota</taxon>
        <taxon>Gammaproteobacteria</taxon>
        <taxon>Thiotrichales</taxon>
        <taxon>Piscirickettsiaceae</taxon>
        <taxon>Methylophaga</taxon>
    </lineage>
</organism>
<name>M7P0E3_9GAMM</name>
<dbReference type="eggNOG" id="COG1546">
    <property type="taxonomic scope" value="Bacteria"/>
</dbReference>
<dbReference type="STRING" id="1286106.MPL1_07323"/>